<dbReference type="EMBL" id="PVTQ01000002">
    <property type="protein sequence ID" value="PRY92388.1"/>
    <property type="molecule type" value="Genomic_DNA"/>
</dbReference>
<evidence type="ECO:0000313" key="2">
    <source>
        <dbReference type="EMBL" id="PRY92388.1"/>
    </source>
</evidence>
<dbReference type="RefSeq" id="WP_106262906.1">
    <property type="nucleotide sequence ID" value="NZ_PVTQ01000002.1"/>
</dbReference>
<dbReference type="OrthoDB" id="6057843at2"/>
<sequence length="156" mass="16439">MKLLSSLLAATTALTAPGLANAAEVTINTTLRNYGGEDAYLAYYITDAQGKFVRHVWIASGKSRWWDHLSAWYAGTGGSSSEIAGLSGASVGSGQSLKISVEVEDALINAGYQIRMDAAVEHMPNSPAEIIMPLDQSTAGQTTAGRGYVASFSFDM</sequence>
<evidence type="ECO:0000313" key="3">
    <source>
        <dbReference type="Proteomes" id="UP000238392"/>
    </source>
</evidence>
<feature type="signal peptide" evidence="1">
    <location>
        <begin position="1"/>
        <end position="22"/>
    </location>
</feature>
<dbReference type="Pfam" id="PF10029">
    <property type="entry name" value="DUF2271"/>
    <property type="match status" value="1"/>
</dbReference>
<dbReference type="AlphaFoldDB" id="A0A2T0X0B5"/>
<gene>
    <name evidence="2" type="ORF">CLV74_102303</name>
</gene>
<feature type="chain" id="PRO_5015573697" evidence="1">
    <location>
        <begin position="23"/>
        <end position="156"/>
    </location>
</feature>
<comment type="caution">
    <text evidence="2">The sequence shown here is derived from an EMBL/GenBank/DDBJ whole genome shotgun (WGS) entry which is preliminary data.</text>
</comment>
<keyword evidence="1" id="KW-0732">Signal</keyword>
<name>A0A2T0X0B5_9RHOB</name>
<dbReference type="InterPro" id="IPR014469">
    <property type="entry name" value="DUF2271"/>
</dbReference>
<protein>
    <submittedName>
        <fullName evidence="2">Uncharacterized protein DUF2271</fullName>
    </submittedName>
</protein>
<keyword evidence="3" id="KW-1185">Reference proteome</keyword>
<accession>A0A2T0X0B5</accession>
<proteinExistence type="predicted"/>
<organism evidence="2 3">
    <name type="scientific">Donghicola tyrosinivorans</name>
    <dbReference type="NCBI Taxonomy" id="1652492"/>
    <lineage>
        <taxon>Bacteria</taxon>
        <taxon>Pseudomonadati</taxon>
        <taxon>Pseudomonadota</taxon>
        <taxon>Alphaproteobacteria</taxon>
        <taxon>Rhodobacterales</taxon>
        <taxon>Roseobacteraceae</taxon>
        <taxon>Donghicola</taxon>
    </lineage>
</organism>
<dbReference type="Proteomes" id="UP000238392">
    <property type="component" value="Unassembled WGS sequence"/>
</dbReference>
<reference evidence="2 3" key="1">
    <citation type="submission" date="2018-03" db="EMBL/GenBank/DDBJ databases">
        <title>Genomic Encyclopedia of Archaeal and Bacterial Type Strains, Phase II (KMG-II): from individual species to whole genera.</title>
        <authorList>
            <person name="Goeker M."/>
        </authorList>
    </citation>
    <scope>NUCLEOTIDE SEQUENCE [LARGE SCALE GENOMIC DNA]</scope>
    <source>
        <strain evidence="2 3">DSM 100212</strain>
    </source>
</reference>
<evidence type="ECO:0000256" key="1">
    <source>
        <dbReference type="SAM" id="SignalP"/>
    </source>
</evidence>